<gene>
    <name evidence="2" type="ORF">ACFPK8_04235</name>
</gene>
<organism evidence="2 3">
    <name type="scientific">Brachybacterium tyrofermentans</name>
    <dbReference type="NCBI Taxonomy" id="47848"/>
    <lineage>
        <taxon>Bacteria</taxon>
        <taxon>Bacillati</taxon>
        <taxon>Actinomycetota</taxon>
        <taxon>Actinomycetes</taxon>
        <taxon>Micrococcales</taxon>
        <taxon>Dermabacteraceae</taxon>
        <taxon>Brachybacterium</taxon>
    </lineage>
</organism>
<dbReference type="InterPro" id="IPR050563">
    <property type="entry name" value="4-hydroxybenzoyl-CoA_TE"/>
</dbReference>
<reference evidence="3" key="1">
    <citation type="journal article" date="2019" name="Int. J. Syst. Evol. Microbiol.">
        <title>The Global Catalogue of Microorganisms (GCM) 10K type strain sequencing project: providing services to taxonomists for standard genome sequencing and annotation.</title>
        <authorList>
            <consortium name="The Broad Institute Genomics Platform"/>
            <consortium name="The Broad Institute Genome Sequencing Center for Infectious Disease"/>
            <person name="Wu L."/>
            <person name="Ma J."/>
        </authorList>
    </citation>
    <scope>NUCLEOTIDE SEQUENCE [LARGE SCALE GENOMIC DNA]</scope>
    <source>
        <strain evidence="3">CGMCC 1.16455</strain>
    </source>
</reference>
<proteinExistence type="predicted"/>
<evidence type="ECO:0000313" key="2">
    <source>
        <dbReference type="EMBL" id="MFC5296709.1"/>
    </source>
</evidence>
<feature type="region of interest" description="Disordered" evidence="1">
    <location>
        <begin position="1"/>
        <end position="22"/>
    </location>
</feature>
<evidence type="ECO:0000256" key="1">
    <source>
        <dbReference type="SAM" id="MobiDB-lite"/>
    </source>
</evidence>
<dbReference type="GeneID" id="303298587"/>
<dbReference type="RefSeq" id="WP_193116200.1">
    <property type="nucleotide sequence ID" value="NZ_BAAAIR010000046.1"/>
</dbReference>
<accession>A0ABW0FCL1</accession>
<dbReference type="Proteomes" id="UP001595937">
    <property type="component" value="Unassembled WGS sequence"/>
</dbReference>
<protein>
    <submittedName>
        <fullName evidence="2">Thioesterase family protein</fullName>
    </submittedName>
</protein>
<dbReference type="Gene3D" id="3.10.129.10">
    <property type="entry name" value="Hotdog Thioesterase"/>
    <property type="match status" value="1"/>
</dbReference>
<name>A0ABW0FCL1_9MICO</name>
<dbReference type="PANTHER" id="PTHR31793:SF24">
    <property type="entry name" value="LONG-CHAIN ACYL-COA THIOESTERASE FADM"/>
    <property type="match status" value="1"/>
</dbReference>
<dbReference type="Pfam" id="PF13279">
    <property type="entry name" value="4HBT_2"/>
    <property type="match status" value="1"/>
</dbReference>
<sequence>MADTTSTNRSDHRGHPEPAPRVEQAEQVEQIRGAAHVDIAVPVRWTDLDAYGHVNNAAMVRLLEEARIGAFWPAPEEQIALGAPAPAAALPGGGVGSTISTVIASQRIEYVRSMGHRRDGAVVRLWISRLGGASLSVDYLVLTRDDPDGAAPYARARTVVVMIDAEAGTPMRLDAATRAQLERFQGEGLTFRD</sequence>
<feature type="compositionally biased region" description="Basic and acidic residues" evidence="1">
    <location>
        <begin position="9"/>
        <end position="22"/>
    </location>
</feature>
<dbReference type="EMBL" id="JBHSLN010000012">
    <property type="protein sequence ID" value="MFC5296709.1"/>
    <property type="molecule type" value="Genomic_DNA"/>
</dbReference>
<dbReference type="SUPFAM" id="SSF54637">
    <property type="entry name" value="Thioesterase/thiol ester dehydrase-isomerase"/>
    <property type="match status" value="1"/>
</dbReference>
<comment type="caution">
    <text evidence="2">The sequence shown here is derived from an EMBL/GenBank/DDBJ whole genome shotgun (WGS) entry which is preliminary data.</text>
</comment>
<keyword evidence="3" id="KW-1185">Reference proteome</keyword>
<dbReference type="PANTHER" id="PTHR31793">
    <property type="entry name" value="4-HYDROXYBENZOYL-COA THIOESTERASE FAMILY MEMBER"/>
    <property type="match status" value="1"/>
</dbReference>
<evidence type="ECO:0000313" key="3">
    <source>
        <dbReference type="Proteomes" id="UP001595937"/>
    </source>
</evidence>
<dbReference type="InterPro" id="IPR029069">
    <property type="entry name" value="HotDog_dom_sf"/>
</dbReference>
<dbReference type="CDD" id="cd00586">
    <property type="entry name" value="4HBT"/>
    <property type="match status" value="1"/>
</dbReference>